<accession>A0A1I4UI33</accession>
<feature type="transmembrane region" description="Helical" evidence="1">
    <location>
        <begin position="21"/>
        <end position="49"/>
    </location>
</feature>
<dbReference type="STRING" id="260086.SAMN05216207_1004112"/>
<gene>
    <name evidence="2" type="ORF">SAMN05216207_1004112</name>
</gene>
<dbReference type="Proteomes" id="UP000199614">
    <property type="component" value="Unassembled WGS sequence"/>
</dbReference>
<evidence type="ECO:0000313" key="3">
    <source>
        <dbReference type="Proteomes" id="UP000199614"/>
    </source>
</evidence>
<sequence>MPPTAPSRTGAARRPLIRWDVALAGSALALSGMLIALGVFGGVFLVAFLDYCPPTTCSSSRVLVSVSCAVVVAVAAGIAGSAITVLRIVERRISWPFAIVTLAVVGTAIAVGAVDYTSAIGY</sequence>
<dbReference type="EMBL" id="FOUY01000004">
    <property type="protein sequence ID" value="SFM88636.1"/>
    <property type="molecule type" value="Genomic_DNA"/>
</dbReference>
<reference evidence="2 3" key="1">
    <citation type="submission" date="2016-10" db="EMBL/GenBank/DDBJ databases">
        <authorList>
            <person name="de Groot N.N."/>
        </authorList>
    </citation>
    <scope>NUCLEOTIDE SEQUENCE [LARGE SCALE GENOMIC DNA]</scope>
    <source>
        <strain evidence="2 3">CGMCC 4.1877</strain>
    </source>
</reference>
<keyword evidence="1" id="KW-0812">Transmembrane</keyword>
<feature type="transmembrane region" description="Helical" evidence="1">
    <location>
        <begin position="93"/>
        <end position="114"/>
    </location>
</feature>
<proteinExistence type="predicted"/>
<keyword evidence="1" id="KW-1133">Transmembrane helix</keyword>
<keyword evidence="3" id="KW-1185">Reference proteome</keyword>
<keyword evidence="1" id="KW-0472">Membrane</keyword>
<name>A0A1I4UI33_PSUAM</name>
<protein>
    <submittedName>
        <fullName evidence="2">Uncharacterized protein</fullName>
    </submittedName>
</protein>
<evidence type="ECO:0000313" key="2">
    <source>
        <dbReference type="EMBL" id="SFM88636.1"/>
    </source>
</evidence>
<evidence type="ECO:0000256" key="1">
    <source>
        <dbReference type="SAM" id="Phobius"/>
    </source>
</evidence>
<feature type="transmembrane region" description="Helical" evidence="1">
    <location>
        <begin position="61"/>
        <end position="86"/>
    </location>
</feature>
<dbReference type="RefSeq" id="WP_093338435.1">
    <property type="nucleotide sequence ID" value="NZ_FOUY01000004.1"/>
</dbReference>
<organism evidence="2 3">
    <name type="scientific">Pseudonocardia ammonioxydans</name>
    <dbReference type="NCBI Taxonomy" id="260086"/>
    <lineage>
        <taxon>Bacteria</taxon>
        <taxon>Bacillati</taxon>
        <taxon>Actinomycetota</taxon>
        <taxon>Actinomycetes</taxon>
        <taxon>Pseudonocardiales</taxon>
        <taxon>Pseudonocardiaceae</taxon>
        <taxon>Pseudonocardia</taxon>
    </lineage>
</organism>
<dbReference type="AlphaFoldDB" id="A0A1I4UI33"/>